<comment type="caution">
    <text evidence="3">The sequence shown here is derived from an EMBL/GenBank/DDBJ whole genome shotgun (WGS) entry which is preliminary data.</text>
</comment>
<name>A0A8H2X4K0_9AGAM</name>
<evidence type="ECO:0000256" key="2">
    <source>
        <dbReference type="SAM" id="Phobius"/>
    </source>
</evidence>
<sequence length="349" mass="38730">MADSGYNPASPGRRQTRRHTSYARSKVDLDDLDDFEEESGRASRARTRLIVEGFSNLALIATFFAGVQAELLSDTNDDNEGALSIATSAAFFGGLMFSIFTAILAALSGRWFSILREDDADYLSSRWLAQDSKFRVEDAEKGSQQLGPDLKEYLDHQIKTLQNARSKKTGMKSRTGTLGSTHPNTIRDSNAVGLPSPEIAPLTRTESPDVVAPGLGGDEKLNGYSNAFDPLVFDIDCILNLLHKERTGQPANFSNKQTELNHEGQRMSHTTWKERALGWALLSPILMCIPSFVLFAAGILMMAWDKQPRSVAIFTSATVLFCVIPLFFFFLEHRHKHVIKHIYLGRASL</sequence>
<keyword evidence="2" id="KW-1133">Transmembrane helix</keyword>
<proteinExistence type="predicted"/>
<feature type="transmembrane region" description="Helical" evidence="2">
    <location>
        <begin position="310"/>
        <end position="331"/>
    </location>
</feature>
<feature type="region of interest" description="Disordered" evidence="1">
    <location>
        <begin position="1"/>
        <end position="22"/>
    </location>
</feature>
<feature type="compositionally biased region" description="Polar residues" evidence="1">
    <location>
        <begin position="172"/>
        <end position="188"/>
    </location>
</feature>
<dbReference type="OrthoDB" id="268594at2759"/>
<keyword evidence="2" id="KW-0472">Membrane</keyword>
<evidence type="ECO:0000313" key="4">
    <source>
        <dbReference type="Proteomes" id="UP000663840"/>
    </source>
</evidence>
<gene>
    <name evidence="3" type="ORF">RDB_LOCUS50317</name>
</gene>
<feature type="transmembrane region" description="Helical" evidence="2">
    <location>
        <begin position="81"/>
        <end position="107"/>
    </location>
</feature>
<accession>A0A8H2X4K0</accession>
<feature type="transmembrane region" description="Helical" evidence="2">
    <location>
        <begin position="49"/>
        <end position="69"/>
    </location>
</feature>
<dbReference type="EMBL" id="CAJMWR010001144">
    <property type="protein sequence ID" value="CAE6416949.1"/>
    <property type="molecule type" value="Genomic_DNA"/>
</dbReference>
<evidence type="ECO:0000313" key="3">
    <source>
        <dbReference type="EMBL" id="CAE6416949.1"/>
    </source>
</evidence>
<protein>
    <recommendedName>
        <fullName evidence="5">Transmembrane protein</fullName>
    </recommendedName>
</protein>
<dbReference type="AlphaFoldDB" id="A0A8H2X4K0"/>
<organism evidence="3 4">
    <name type="scientific">Rhizoctonia solani</name>
    <dbReference type="NCBI Taxonomy" id="456999"/>
    <lineage>
        <taxon>Eukaryota</taxon>
        <taxon>Fungi</taxon>
        <taxon>Dikarya</taxon>
        <taxon>Basidiomycota</taxon>
        <taxon>Agaricomycotina</taxon>
        <taxon>Agaricomycetes</taxon>
        <taxon>Cantharellales</taxon>
        <taxon>Ceratobasidiaceae</taxon>
        <taxon>Rhizoctonia</taxon>
    </lineage>
</organism>
<evidence type="ECO:0008006" key="5">
    <source>
        <dbReference type="Google" id="ProtNLM"/>
    </source>
</evidence>
<feature type="region of interest" description="Disordered" evidence="1">
    <location>
        <begin position="164"/>
        <end position="211"/>
    </location>
</feature>
<keyword evidence="2" id="KW-0812">Transmembrane</keyword>
<feature type="transmembrane region" description="Helical" evidence="2">
    <location>
        <begin position="276"/>
        <end position="304"/>
    </location>
</feature>
<reference evidence="3" key="1">
    <citation type="submission" date="2021-01" db="EMBL/GenBank/DDBJ databases">
        <authorList>
            <person name="Kaushik A."/>
        </authorList>
    </citation>
    <scope>NUCLEOTIDE SEQUENCE</scope>
    <source>
        <strain evidence="3">AG1-1A</strain>
    </source>
</reference>
<evidence type="ECO:0000256" key="1">
    <source>
        <dbReference type="SAM" id="MobiDB-lite"/>
    </source>
</evidence>
<dbReference type="Proteomes" id="UP000663840">
    <property type="component" value="Unassembled WGS sequence"/>
</dbReference>